<protein>
    <submittedName>
        <fullName evidence="2">Maturase</fullName>
    </submittedName>
</protein>
<feature type="domain" description="Reverse transcriptase" evidence="1">
    <location>
        <begin position="68"/>
        <end position="354"/>
    </location>
</feature>
<dbReference type="Pfam" id="PF21368">
    <property type="entry name" value="AI2M-like_HNH"/>
    <property type="match status" value="1"/>
</dbReference>
<dbReference type="InterPro" id="IPR051083">
    <property type="entry name" value="GrpII_Intron_Splice-Mob/Def"/>
</dbReference>
<dbReference type="GO" id="GO:0006397">
    <property type="term" value="P:mRNA processing"/>
    <property type="evidence" value="ECO:0007669"/>
    <property type="project" value="InterPro"/>
</dbReference>
<proteinExistence type="predicted"/>
<dbReference type="Proteomes" id="UP000636960">
    <property type="component" value="Unassembled WGS sequence"/>
</dbReference>
<dbReference type="InterPro" id="IPR000477">
    <property type="entry name" value="RT_dom"/>
</dbReference>
<comment type="caution">
    <text evidence="2">The sequence shown here is derived from an EMBL/GenBank/DDBJ whole genome shotgun (WGS) entry which is preliminary data.</text>
</comment>
<dbReference type="InterPro" id="IPR043502">
    <property type="entry name" value="DNA/RNA_pol_sf"/>
</dbReference>
<dbReference type="Pfam" id="PF01348">
    <property type="entry name" value="Intron_maturas2"/>
    <property type="match status" value="1"/>
</dbReference>
<dbReference type="InterPro" id="IPR049030">
    <property type="entry name" value="AI2M-like_HNH"/>
</dbReference>
<name>A0A919KBM6_9ACTN</name>
<dbReference type="EMBL" id="BOMV01000151">
    <property type="protein sequence ID" value="GIF02448.1"/>
    <property type="molecule type" value="Genomic_DNA"/>
</dbReference>
<organism evidence="2 3">
    <name type="scientific">Paractinoplanes rishiriensis</name>
    <dbReference type="NCBI Taxonomy" id="1050105"/>
    <lineage>
        <taxon>Bacteria</taxon>
        <taxon>Bacillati</taxon>
        <taxon>Actinomycetota</taxon>
        <taxon>Actinomycetes</taxon>
        <taxon>Micromonosporales</taxon>
        <taxon>Micromonosporaceae</taxon>
        <taxon>Paractinoplanes</taxon>
    </lineage>
</organism>
<gene>
    <name evidence="2" type="ORF">Ari01nite_99120</name>
</gene>
<accession>A0A919KBM6</accession>
<dbReference type="InterPro" id="IPR024937">
    <property type="entry name" value="Domain_X"/>
</dbReference>
<evidence type="ECO:0000313" key="2">
    <source>
        <dbReference type="EMBL" id="GIF02448.1"/>
    </source>
</evidence>
<reference evidence="2" key="1">
    <citation type="submission" date="2021-01" db="EMBL/GenBank/DDBJ databases">
        <title>Whole genome shotgun sequence of Actinoplanes rishiriensis NBRC 108556.</title>
        <authorList>
            <person name="Komaki H."/>
            <person name="Tamura T."/>
        </authorList>
    </citation>
    <scope>NUCLEOTIDE SEQUENCE</scope>
    <source>
        <strain evidence="2">NBRC 108556</strain>
    </source>
</reference>
<dbReference type="SUPFAM" id="SSF56672">
    <property type="entry name" value="DNA/RNA polymerases"/>
    <property type="match status" value="1"/>
</dbReference>
<dbReference type="PANTHER" id="PTHR34047">
    <property type="entry name" value="NUCLEAR INTRON MATURASE 1, MITOCHONDRIAL-RELATED"/>
    <property type="match status" value="1"/>
</dbReference>
<keyword evidence="3" id="KW-1185">Reference proteome</keyword>
<dbReference type="CDD" id="cd01651">
    <property type="entry name" value="RT_G2_intron"/>
    <property type="match status" value="1"/>
</dbReference>
<dbReference type="Pfam" id="PF00078">
    <property type="entry name" value="RVT_1"/>
    <property type="match status" value="1"/>
</dbReference>
<dbReference type="PANTHER" id="PTHR34047:SF8">
    <property type="entry name" value="PROTEIN YKFC"/>
    <property type="match status" value="1"/>
</dbReference>
<dbReference type="PROSITE" id="PS50878">
    <property type="entry name" value="RT_POL"/>
    <property type="match status" value="1"/>
</dbReference>
<dbReference type="AlphaFoldDB" id="A0A919KBM6"/>
<evidence type="ECO:0000259" key="1">
    <source>
        <dbReference type="PROSITE" id="PS50878"/>
    </source>
</evidence>
<sequence length="597" mass="69135">MRDAATVLGIIRERGKSGLPLERVYRCLFNRDLFLLAYGKIYRNAGAMTPGITRETVDGTSLAKIEAIIGVLRQERYRWTPVRRTYIEKKSSKKKRPLGLPTWSDKLVQEVLRLILDAYYEPQFSDRSHGFRPGRGCHTALLEVYHQWRGTVWFVEGDITDCFGSLDHQVMRSILAEKIHDGRFLRLIDGLLRAGYLEDWRYHATLSGCPQGGVISPVLSNIYLDRLDQYIEQTLLPAHNRGARRTPYRPYMRLWQRAYRLEQQGDHDGGRVLRQRMKTMPSRDPNDPGFRRLHYCRYADDWLLGFTGPRQEAEQIKAEVGRFLHEQLKLELSPAKTLITHGRTQAARFLGYEITTLHADHKHDQRGHRSINAAIGLKVPAGVVRAKCQPYLHHGKPIRRTERTVDTDFSIVAQFQAEFRGVAEYYRLAFNRHRLGRLKYVMERSLTKTLARKFRIRVAQVYRRYRAVLDTEHGPRRGLQVTVNRDGGRAPLVARWGGVTLARDVTPRPLYDNPPRVWNSGRSELVQRLLADACELCGSTDQVEVHHVRALKDLNPKGRKHPPEWVTRMASRRRKTLVVCRVCHEDVHAGRPTRHPR</sequence>
<evidence type="ECO:0000313" key="3">
    <source>
        <dbReference type="Proteomes" id="UP000636960"/>
    </source>
</evidence>